<keyword evidence="2" id="KW-1185">Reference proteome</keyword>
<accession>A0AA88Y354</accession>
<dbReference type="Proteomes" id="UP001186944">
    <property type="component" value="Unassembled WGS sequence"/>
</dbReference>
<name>A0AA88Y354_PINIB</name>
<proteinExistence type="predicted"/>
<gene>
    <name evidence="1" type="ORF">FSP39_004414</name>
</gene>
<sequence length="184" mass="20937">MKLVYDNQRGGLFHFDFESRKEFEEMTLSASAEKILNVPNAGGNSVISEVLSFEFFQKCFNAKLVKTEMEVSYFPEGGSITDYVCQIDGTKLGVSVTRAMKYFGEYTDEDAYHLLMKKLKGVNQATRNSMENWHKQILHVWVPNKDVANTIIKVYGTMVPDEVLSNTVVVVTRAHKSAFIFKNK</sequence>
<organism evidence="1 2">
    <name type="scientific">Pinctada imbricata</name>
    <name type="common">Atlantic pearl-oyster</name>
    <name type="synonym">Pinctada martensii</name>
    <dbReference type="NCBI Taxonomy" id="66713"/>
    <lineage>
        <taxon>Eukaryota</taxon>
        <taxon>Metazoa</taxon>
        <taxon>Spiralia</taxon>
        <taxon>Lophotrochozoa</taxon>
        <taxon>Mollusca</taxon>
        <taxon>Bivalvia</taxon>
        <taxon>Autobranchia</taxon>
        <taxon>Pteriomorphia</taxon>
        <taxon>Pterioida</taxon>
        <taxon>Pterioidea</taxon>
        <taxon>Pteriidae</taxon>
        <taxon>Pinctada</taxon>
    </lineage>
</organism>
<evidence type="ECO:0000313" key="1">
    <source>
        <dbReference type="EMBL" id="KAK3096887.1"/>
    </source>
</evidence>
<protein>
    <submittedName>
        <fullName evidence="1">Uncharacterized protein</fullName>
    </submittedName>
</protein>
<evidence type="ECO:0000313" key="2">
    <source>
        <dbReference type="Proteomes" id="UP001186944"/>
    </source>
</evidence>
<comment type="caution">
    <text evidence="1">The sequence shown here is derived from an EMBL/GenBank/DDBJ whole genome shotgun (WGS) entry which is preliminary data.</text>
</comment>
<dbReference type="AlphaFoldDB" id="A0AA88Y354"/>
<dbReference type="EMBL" id="VSWD01000007">
    <property type="protein sequence ID" value="KAK3096887.1"/>
    <property type="molecule type" value="Genomic_DNA"/>
</dbReference>
<reference evidence="1" key="1">
    <citation type="submission" date="2019-08" db="EMBL/GenBank/DDBJ databases">
        <title>The improved chromosome-level genome for the pearl oyster Pinctada fucata martensii using PacBio sequencing and Hi-C.</title>
        <authorList>
            <person name="Zheng Z."/>
        </authorList>
    </citation>
    <scope>NUCLEOTIDE SEQUENCE</scope>
    <source>
        <strain evidence="1">ZZ-2019</strain>
        <tissue evidence="1">Adductor muscle</tissue>
    </source>
</reference>